<dbReference type="EMBL" id="JAUSUL010000004">
    <property type="protein sequence ID" value="MDQ0317246.1"/>
    <property type="molecule type" value="Genomic_DNA"/>
</dbReference>
<dbReference type="Pfam" id="PF05016">
    <property type="entry name" value="ParE_toxin"/>
    <property type="match status" value="1"/>
</dbReference>
<dbReference type="InterPro" id="IPR007712">
    <property type="entry name" value="RelE/ParE_toxin"/>
</dbReference>
<name>A0AAE4ATG1_9HYPH</name>
<comment type="caution">
    <text evidence="2">The sequence shown here is derived from an EMBL/GenBank/DDBJ whole genome shotgun (WGS) entry which is preliminary data.</text>
</comment>
<evidence type="ECO:0000313" key="2">
    <source>
        <dbReference type="EMBL" id="MDQ0317246.1"/>
    </source>
</evidence>
<organism evidence="2 3">
    <name type="scientific">Amorphus orientalis</name>
    <dbReference type="NCBI Taxonomy" id="649198"/>
    <lineage>
        <taxon>Bacteria</taxon>
        <taxon>Pseudomonadati</taxon>
        <taxon>Pseudomonadota</taxon>
        <taxon>Alphaproteobacteria</taxon>
        <taxon>Hyphomicrobiales</taxon>
        <taxon>Amorphaceae</taxon>
        <taxon>Amorphus</taxon>
    </lineage>
</organism>
<dbReference type="AlphaFoldDB" id="A0AAE4ATG1"/>
<dbReference type="Gene3D" id="3.30.2310.20">
    <property type="entry name" value="RelE-like"/>
    <property type="match status" value="1"/>
</dbReference>
<dbReference type="InterPro" id="IPR035093">
    <property type="entry name" value="RelE/ParE_toxin_dom_sf"/>
</dbReference>
<proteinExistence type="predicted"/>
<evidence type="ECO:0000313" key="3">
    <source>
        <dbReference type="Proteomes" id="UP001229244"/>
    </source>
</evidence>
<accession>A0AAE4ATG1</accession>
<reference evidence="2" key="1">
    <citation type="submission" date="2023-07" db="EMBL/GenBank/DDBJ databases">
        <title>Genomic Encyclopedia of Type Strains, Phase IV (KMG-IV): sequencing the most valuable type-strain genomes for metagenomic binning, comparative biology and taxonomic classification.</title>
        <authorList>
            <person name="Goeker M."/>
        </authorList>
    </citation>
    <scope>NUCLEOTIDE SEQUENCE</scope>
    <source>
        <strain evidence="2">DSM 21202</strain>
    </source>
</reference>
<sequence>MKRWPVVFAPEAEDDLIALYDWVADRAGEATAIGYIARIEAFCTGLETAPERGHLRNDIRPGLRILGFERRVTIAISVDEHRVTILRLFYGGRDWDSML</sequence>
<dbReference type="RefSeq" id="WP_306887148.1">
    <property type="nucleotide sequence ID" value="NZ_JAUSUL010000004.1"/>
</dbReference>
<dbReference type="Proteomes" id="UP001229244">
    <property type="component" value="Unassembled WGS sequence"/>
</dbReference>
<keyword evidence="3" id="KW-1185">Reference proteome</keyword>
<evidence type="ECO:0000256" key="1">
    <source>
        <dbReference type="ARBA" id="ARBA00022649"/>
    </source>
</evidence>
<keyword evidence="1" id="KW-1277">Toxin-antitoxin system</keyword>
<protein>
    <submittedName>
        <fullName evidence="2">Toxin ParE1/3/4</fullName>
    </submittedName>
</protein>
<gene>
    <name evidence="2" type="ORF">J2S73_003723</name>
</gene>